<dbReference type="InterPro" id="IPR003797">
    <property type="entry name" value="DegV"/>
</dbReference>
<evidence type="ECO:0000313" key="2">
    <source>
        <dbReference type="EMBL" id="MBM7615246.1"/>
    </source>
</evidence>
<evidence type="ECO:0000313" key="3">
    <source>
        <dbReference type="Proteomes" id="UP001314796"/>
    </source>
</evidence>
<sequence length="275" mass="29866">MSNIQIVTDSTAYIDKAFAEANNIAIVPLSVNFQGVISDEPCPGEFKEFFNRLVESSDFPTTSQPPVGMFASVYEKALAEGKEVIAITLSSKLSGTYNSAYTAATLVDADQISVIDSLAAAANIRVLVEMALQLVEEGFSRQEIVEKIQNQKHRMGIALTVGTLEYLKRGGRLSNFGAIIGSLLNIKPIIALKDGKLEAIDKVRGRRKSLERLIADVHGDSNIINICHIFCLEEAQELKALLEERFPNAKVGIEELGPVIGAHLGPMALGVAYKY</sequence>
<gene>
    <name evidence="2" type="ORF">JOC73_001808</name>
</gene>
<dbReference type="SUPFAM" id="SSF82549">
    <property type="entry name" value="DAK1/DegV-like"/>
    <property type="match status" value="1"/>
</dbReference>
<evidence type="ECO:0000256" key="1">
    <source>
        <dbReference type="ARBA" id="ARBA00023121"/>
    </source>
</evidence>
<protein>
    <submittedName>
        <fullName evidence="2">DegV family protein with EDD domain</fullName>
    </submittedName>
</protein>
<name>A0ABS2NQY4_9FIRM</name>
<dbReference type="Proteomes" id="UP001314796">
    <property type="component" value="Unassembled WGS sequence"/>
</dbReference>
<comment type="caution">
    <text evidence="2">The sequence shown here is derived from an EMBL/GenBank/DDBJ whole genome shotgun (WGS) entry which is preliminary data.</text>
</comment>
<dbReference type="EMBL" id="JAFBEE010000010">
    <property type="protein sequence ID" value="MBM7615246.1"/>
    <property type="molecule type" value="Genomic_DNA"/>
</dbReference>
<dbReference type="Gene3D" id="3.40.50.10170">
    <property type="match status" value="1"/>
</dbReference>
<dbReference type="NCBIfam" id="TIGR00762">
    <property type="entry name" value="DegV"/>
    <property type="match status" value="1"/>
</dbReference>
<dbReference type="PANTHER" id="PTHR33434">
    <property type="entry name" value="DEGV DOMAIN-CONTAINING PROTEIN DR_1986-RELATED"/>
    <property type="match status" value="1"/>
</dbReference>
<dbReference type="Gene3D" id="3.30.1180.10">
    <property type="match status" value="1"/>
</dbReference>
<keyword evidence="3" id="KW-1185">Reference proteome</keyword>
<dbReference type="RefSeq" id="WP_204402212.1">
    <property type="nucleotide sequence ID" value="NZ_JAFBEE010000010.1"/>
</dbReference>
<dbReference type="InterPro" id="IPR043168">
    <property type="entry name" value="DegV_C"/>
</dbReference>
<proteinExistence type="predicted"/>
<dbReference type="PROSITE" id="PS51482">
    <property type="entry name" value="DEGV"/>
    <property type="match status" value="1"/>
</dbReference>
<keyword evidence="1" id="KW-0446">Lipid-binding</keyword>
<accession>A0ABS2NQY4</accession>
<organism evidence="2 3">
    <name type="scientific">Alkaliphilus hydrothermalis</name>
    <dbReference type="NCBI Taxonomy" id="1482730"/>
    <lineage>
        <taxon>Bacteria</taxon>
        <taxon>Bacillati</taxon>
        <taxon>Bacillota</taxon>
        <taxon>Clostridia</taxon>
        <taxon>Peptostreptococcales</taxon>
        <taxon>Natronincolaceae</taxon>
        <taxon>Alkaliphilus</taxon>
    </lineage>
</organism>
<dbReference type="PANTHER" id="PTHR33434:SF2">
    <property type="entry name" value="FATTY ACID-BINDING PROTEIN TM_1468"/>
    <property type="match status" value="1"/>
</dbReference>
<dbReference type="InterPro" id="IPR050270">
    <property type="entry name" value="DegV_domain_contain"/>
</dbReference>
<dbReference type="Pfam" id="PF02645">
    <property type="entry name" value="DegV"/>
    <property type="match status" value="1"/>
</dbReference>
<reference evidence="2 3" key="1">
    <citation type="submission" date="2021-01" db="EMBL/GenBank/DDBJ databases">
        <title>Genomic Encyclopedia of Type Strains, Phase IV (KMG-IV): sequencing the most valuable type-strain genomes for metagenomic binning, comparative biology and taxonomic classification.</title>
        <authorList>
            <person name="Goeker M."/>
        </authorList>
    </citation>
    <scope>NUCLEOTIDE SEQUENCE [LARGE SCALE GENOMIC DNA]</scope>
    <source>
        <strain evidence="2 3">DSM 25890</strain>
    </source>
</reference>